<feature type="region of interest" description="Disordered" evidence="1">
    <location>
        <begin position="22"/>
        <end position="125"/>
    </location>
</feature>
<evidence type="ECO:0000256" key="1">
    <source>
        <dbReference type="SAM" id="MobiDB-lite"/>
    </source>
</evidence>
<feature type="compositionally biased region" description="Polar residues" evidence="1">
    <location>
        <begin position="197"/>
        <end position="208"/>
    </location>
</feature>
<feature type="compositionally biased region" description="Gly residues" evidence="1">
    <location>
        <begin position="107"/>
        <end position="120"/>
    </location>
</feature>
<keyword evidence="4" id="KW-1185">Reference proteome</keyword>
<proteinExistence type="predicted"/>
<keyword evidence="2" id="KW-0732">Signal</keyword>
<protein>
    <submittedName>
        <fullName evidence="3">Uncharacterized protein</fullName>
    </submittedName>
</protein>
<name>A0A4Q0A4P1_9FUNG</name>
<feature type="compositionally biased region" description="Polar residues" evidence="1">
    <location>
        <begin position="28"/>
        <end position="51"/>
    </location>
</feature>
<feature type="compositionally biased region" description="Low complexity" evidence="1">
    <location>
        <begin position="72"/>
        <end position="85"/>
    </location>
</feature>
<sequence>MKVQLSLSILALAVVSTYAAPSNPGGDENTNQNSNGPQFNSDTFNSYNPYPNGQPGYSAGGSQGGFRPMDWNLLQQGQLQGSLNSPPSAANGYGYAPPHISSFSGQGPTGGLGGQAGSYGGSSQVSTDSQYKGMWNHLSQIGVGEKAKSTQDLSAYKGQFGPADPTPYTIAAKPPPFSPPIMNQSGLNNEFDGAKGANQTSWGSPSKNAENKYEEAFVKERKRDRVLGWFRSRPGPQDESSQATQTPNETAPQPQEPSKRERFRNLFRSTKGPTDQ</sequence>
<dbReference type="AlphaFoldDB" id="A0A4Q0A4P1"/>
<organism evidence="3 4">
    <name type="scientific">Dimargaris cristalligena</name>
    <dbReference type="NCBI Taxonomy" id="215637"/>
    <lineage>
        <taxon>Eukaryota</taxon>
        <taxon>Fungi</taxon>
        <taxon>Fungi incertae sedis</taxon>
        <taxon>Zoopagomycota</taxon>
        <taxon>Kickxellomycotina</taxon>
        <taxon>Dimargaritomycetes</taxon>
        <taxon>Dimargaritales</taxon>
        <taxon>Dimargaritaceae</taxon>
        <taxon>Dimargaris</taxon>
    </lineage>
</organism>
<dbReference type="Proteomes" id="UP000268162">
    <property type="component" value="Unassembled WGS sequence"/>
</dbReference>
<feature type="compositionally biased region" description="Polar residues" evidence="1">
    <location>
        <begin position="267"/>
        <end position="276"/>
    </location>
</feature>
<evidence type="ECO:0000313" key="3">
    <source>
        <dbReference type="EMBL" id="RKP40220.1"/>
    </source>
</evidence>
<feature type="compositionally biased region" description="Basic and acidic residues" evidence="1">
    <location>
        <begin position="209"/>
        <end position="226"/>
    </location>
</feature>
<dbReference type="EMBL" id="ML002218">
    <property type="protein sequence ID" value="RKP40220.1"/>
    <property type="molecule type" value="Genomic_DNA"/>
</dbReference>
<feature type="compositionally biased region" description="Polar residues" evidence="1">
    <location>
        <begin position="238"/>
        <end position="253"/>
    </location>
</feature>
<reference evidence="4" key="1">
    <citation type="journal article" date="2018" name="Nat. Microbiol.">
        <title>Leveraging single-cell genomics to expand the fungal tree of life.</title>
        <authorList>
            <person name="Ahrendt S.R."/>
            <person name="Quandt C.A."/>
            <person name="Ciobanu D."/>
            <person name="Clum A."/>
            <person name="Salamov A."/>
            <person name="Andreopoulos B."/>
            <person name="Cheng J.F."/>
            <person name="Woyke T."/>
            <person name="Pelin A."/>
            <person name="Henrissat B."/>
            <person name="Reynolds N.K."/>
            <person name="Benny G.L."/>
            <person name="Smith M.E."/>
            <person name="James T.Y."/>
            <person name="Grigoriev I.V."/>
        </authorList>
    </citation>
    <scope>NUCLEOTIDE SEQUENCE [LARGE SCALE GENOMIC DNA]</scope>
    <source>
        <strain evidence="4">RSA 468</strain>
    </source>
</reference>
<feature type="chain" id="PRO_5020844121" evidence="2">
    <location>
        <begin position="20"/>
        <end position="276"/>
    </location>
</feature>
<accession>A0A4Q0A4P1</accession>
<feature type="signal peptide" evidence="2">
    <location>
        <begin position="1"/>
        <end position="19"/>
    </location>
</feature>
<evidence type="ECO:0000313" key="4">
    <source>
        <dbReference type="Proteomes" id="UP000268162"/>
    </source>
</evidence>
<evidence type="ECO:0000256" key="2">
    <source>
        <dbReference type="SAM" id="SignalP"/>
    </source>
</evidence>
<gene>
    <name evidence="3" type="ORF">BJ085DRAFT_30182</name>
</gene>
<feature type="region of interest" description="Disordered" evidence="1">
    <location>
        <begin position="179"/>
        <end position="276"/>
    </location>
</feature>